<dbReference type="EMBL" id="KN399407">
    <property type="protein sequence ID" value="KHG13358.1"/>
    <property type="molecule type" value="Genomic_DNA"/>
</dbReference>
<proteinExistence type="predicted"/>
<accession>A0A0B0NFP3</accession>
<dbReference type="AlphaFoldDB" id="A0A0B0NFP3"/>
<evidence type="ECO:0000313" key="2">
    <source>
        <dbReference type="Proteomes" id="UP000032142"/>
    </source>
</evidence>
<protein>
    <submittedName>
        <fullName evidence="1">Uncharacterized protein</fullName>
    </submittedName>
</protein>
<sequence length="52" mass="5841">MYPIVFQVSTGSLKRSSMGNLDKYVKDEKLSIMCKLVQCHQVSSGIGGRWSF</sequence>
<keyword evidence="2" id="KW-1185">Reference proteome</keyword>
<dbReference type="Proteomes" id="UP000032142">
    <property type="component" value="Unassembled WGS sequence"/>
</dbReference>
<evidence type="ECO:0000313" key="1">
    <source>
        <dbReference type="EMBL" id="KHG13358.1"/>
    </source>
</evidence>
<gene>
    <name evidence="1" type="ORF">F383_16673</name>
</gene>
<reference evidence="2" key="1">
    <citation type="submission" date="2014-09" db="EMBL/GenBank/DDBJ databases">
        <authorList>
            <person name="Mudge J."/>
            <person name="Ramaraj T."/>
            <person name="Lindquist I.E."/>
            <person name="Bharti A.K."/>
            <person name="Sundararajan A."/>
            <person name="Cameron C.T."/>
            <person name="Woodward J.E."/>
            <person name="May G.D."/>
            <person name="Brubaker C."/>
            <person name="Broadhvest J."/>
            <person name="Wilkins T.A."/>
        </authorList>
    </citation>
    <scope>NUCLEOTIDE SEQUENCE</scope>
    <source>
        <strain evidence="2">cv. AKA8401</strain>
    </source>
</reference>
<organism evidence="1 2">
    <name type="scientific">Gossypium arboreum</name>
    <name type="common">Tree cotton</name>
    <name type="synonym">Gossypium nanking</name>
    <dbReference type="NCBI Taxonomy" id="29729"/>
    <lineage>
        <taxon>Eukaryota</taxon>
        <taxon>Viridiplantae</taxon>
        <taxon>Streptophyta</taxon>
        <taxon>Embryophyta</taxon>
        <taxon>Tracheophyta</taxon>
        <taxon>Spermatophyta</taxon>
        <taxon>Magnoliopsida</taxon>
        <taxon>eudicotyledons</taxon>
        <taxon>Gunneridae</taxon>
        <taxon>Pentapetalae</taxon>
        <taxon>rosids</taxon>
        <taxon>malvids</taxon>
        <taxon>Malvales</taxon>
        <taxon>Malvaceae</taxon>
        <taxon>Malvoideae</taxon>
        <taxon>Gossypium</taxon>
    </lineage>
</organism>
<name>A0A0B0NFP3_GOSAR</name>